<proteinExistence type="predicted"/>
<reference evidence="10" key="1">
    <citation type="submission" date="2020-12" db="EMBL/GenBank/DDBJ databases">
        <title>WGS assembly of Carya illinoinensis cv. Pawnee.</title>
        <authorList>
            <person name="Platts A."/>
            <person name="Shu S."/>
            <person name="Wright S."/>
            <person name="Barry K."/>
            <person name="Edger P."/>
            <person name="Pires J.C."/>
            <person name="Schmutz J."/>
        </authorList>
    </citation>
    <scope>NUCLEOTIDE SEQUENCE</scope>
    <source>
        <tissue evidence="10">Leaf</tissue>
    </source>
</reference>
<evidence type="ECO:0000259" key="7">
    <source>
        <dbReference type="Pfam" id="PF14766"/>
    </source>
</evidence>
<keyword evidence="2" id="KW-0479">Metal-binding</keyword>
<name>A0A8T1Q0L9_CARIL</name>
<accession>A0A8T1Q0L9</accession>
<dbReference type="AlphaFoldDB" id="A0A8T1Q0L9"/>
<dbReference type="Pfam" id="PF14768">
    <property type="entry name" value="RPA_interact_C"/>
    <property type="match status" value="1"/>
</dbReference>
<dbReference type="InterPro" id="IPR028156">
    <property type="entry name" value="RIP"/>
</dbReference>
<evidence type="ECO:0000259" key="8">
    <source>
        <dbReference type="Pfam" id="PF14767"/>
    </source>
</evidence>
<evidence type="ECO:0000256" key="4">
    <source>
        <dbReference type="ARBA" id="ARBA00022833"/>
    </source>
</evidence>
<keyword evidence="4" id="KW-0862">Zinc</keyword>
<organism evidence="10 11">
    <name type="scientific">Carya illinoinensis</name>
    <name type="common">Pecan</name>
    <dbReference type="NCBI Taxonomy" id="32201"/>
    <lineage>
        <taxon>Eukaryota</taxon>
        <taxon>Viridiplantae</taxon>
        <taxon>Streptophyta</taxon>
        <taxon>Embryophyta</taxon>
        <taxon>Tracheophyta</taxon>
        <taxon>Spermatophyta</taxon>
        <taxon>Magnoliopsida</taxon>
        <taxon>eudicotyledons</taxon>
        <taxon>Gunneridae</taxon>
        <taxon>Pentapetalae</taxon>
        <taxon>rosids</taxon>
        <taxon>fabids</taxon>
        <taxon>Fagales</taxon>
        <taxon>Juglandaceae</taxon>
        <taxon>Carya</taxon>
    </lineage>
</organism>
<keyword evidence="3" id="KW-0863">Zinc-finger</keyword>
<dbReference type="InterPro" id="IPR028159">
    <property type="entry name" value="RPA_interact_C_dom"/>
</dbReference>
<protein>
    <recommendedName>
        <fullName evidence="12">RPA-interacting protein</fullName>
    </recommendedName>
</protein>
<feature type="domain" description="RPA-interacting protein C-terminal" evidence="9">
    <location>
        <begin position="196"/>
        <end position="277"/>
    </location>
</feature>
<dbReference type="InterPro" id="IPR028155">
    <property type="entry name" value="RPA_interact_central"/>
</dbReference>
<feature type="region of interest" description="Disordered" evidence="6">
    <location>
        <begin position="1"/>
        <end position="24"/>
    </location>
</feature>
<evidence type="ECO:0000256" key="6">
    <source>
        <dbReference type="SAM" id="MobiDB-lite"/>
    </source>
</evidence>
<dbReference type="InterPro" id="IPR028158">
    <property type="entry name" value="RPA_interact_N_dom"/>
</dbReference>
<comment type="subcellular location">
    <subcellularLocation>
        <location evidence="1">Nucleus</location>
    </subcellularLocation>
</comment>
<comment type="caution">
    <text evidence="10">The sequence shown here is derived from an EMBL/GenBank/DDBJ whole genome shotgun (WGS) entry which is preliminary data.</text>
</comment>
<evidence type="ECO:0008006" key="12">
    <source>
        <dbReference type="Google" id="ProtNLM"/>
    </source>
</evidence>
<keyword evidence="11" id="KW-1185">Reference proteome</keyword>
<keyword evidence="5" id="KW-0539">Nucleus</keyword>
<dbReference type="Pfam" id="PF14767">
    <property type="entry name" value="RPA_interact_M"/>
    <property type="match status" value="1"/>
</dbReference>
<dbReference type="Proteomes" id="UP000811609">
    <property type="component" value="Chromosome 7"/>
</dbReference>
<evidence type="ECO:0000256" key="3">
    <source>
        <dbReference type="ARBA" id="ARBA00022771"/>
    </source>
</evidence>
<feature type="domain" description="RPA-interacting protein N-terminal" evidence="7">
    <location>
        <begin position="32"/>
        <end position="68"/>
    </location>
</feature>
<dbReference type="PANTHER" id="PTHR31742:SF1">
    <property type="entry name" value="RPA-INTERACTING PROTEIN"/>
    <property type="match status" value="1"/>
</dbReference>
<dbReference type="EMBL" id="CM031815">
    <property type="protein sequence ID" value="KAG6648018.1"/>
    <property type="molecule type" value="Genomic_DNA"/>
</dbReference>
<dbReference type="PANTHER" id="PTHR31742">
    <property type="entry name" value="RPA-INTERACTING PROTEIN RPAIN"/>
    <property type="match status" value="1"/>
</dbReference>
<sequence length="279" mass="32774">MRAESEREGEMEDEGISISPIPTLTNRSSLKSHSHFNNYHFWKHKLRENCYKRVREDRTRLLWKLRLPSSTASHSLNHNQNQKDLIKSSLQDIVSDELRKIKDSSLNDCSEFLTSAPEANDVLWEYDGLHNAYQGEREEILLEMQRIFYDDLGAEPTRKEPDSCVETWEDEEDEYLACAVYEHMQLNDEHVCEKIWCPICKQGELLENYLLIYCSLCELKLNKGNEVNLDLMRVRLAEAHAEHLDRGCRLKPKFCMETRFELTALYICCPSCNIFEVVM</sequence>
<evidence type="ECO:0000259" key="9">
    <source>
        <dbReference type="Pfam" id="PF14768"/>
    </source>
</evidence>
<dbReference type="GO" id="GO:0008270">
    <property type="term" value="F:zinc ion binding"/>
    <property type="evidence" value="ECO:0007669"/>
    <property type="project" value="UniProtKB-KW"/>
</dbReference>
<gene>
    <name evidence="10" type="ORF">CIPAW_07G119000</name>
</gene>
<feature type="domain" description="RPA-interacting protein central" evidence="8">
    <location>
        <begin position="90"/>
        <end position="180"/>
    </location>
</feature>
<evidence type="ECO:0000256" key="1">
    <source>
        <dbReference type="ARBA" id="ARBA00004123"/>
    </source>
</evidence>
<evidence type="ECO:0000256" key="5">
    <source>
        <dbReference type="ARBA" id="ARBA00023242"/>
    </source>
</evidence>
<evidence type="ECO:0000256" key="2">
    <source>
        <dbReference type="ARBA" id="ARBA00022723"/>
    </source>
</evidence>
<evidence type="ECO:0000313" key="11">
    <source>
        <dbReference type="Proteomes" id="UP000811609"/>
    </source>
</evidence>
<dbReference type="GO" id="GO:0006606">
    <property type="term" value="P:protein import into nucleus"/>
    <property type="evidence" value="ECO:0007669"/>
    <property type="project" value="TreeGrafter"/>
</dbReference>
<dbReference type="GO" id="GO:0005634">
    <property type="term" value="C:nucleus"/>
    <property type="evidence" value="ECO:0007669"/>
    <property type="project" value="UniProtKB-SubCell"/>
</dbReference>
<dbReference type="Pfam" id="PF14766">
    <property type="entry name" value="RPA_interact_N"/>
    <property type="match status" value="1"/>
</dbReference>
<evidence type="ECO:0000313" key="10">
    <source>
        <dbReference type="EMBL" id="KAG6648018.1"/>
    </source>
</evidence>